<dbReference type="EMBL" id="PDKV01000001">
    <property type="protein sequence ID" value="PIB80817.1"/>
    <property type="molecule type" value="Genomic_DNA"/>
</dbReference>
<dbReference type="SUPFAM" id="SSF46689">
    <property type="entry name" value="Homeodomain-like"/>
    <property type="match status" value="1"/>
</dbReference>
<dbReference type="InterPro" id="IPR036388">
    <property type="entry name" value="WH-like_DNA-bd_sf"/>
</dbReference>
<proteinExistence type="predicted"/>
<dbReference type="AlphaFoldDB" id="A0A2G5PR87"/>
<organism evidence="1 2">
    <name type="scientific">Mycobacterium celatum</name>
    <dbReference type="NCBI Taxonomy" id="28045"/>
    <lineage>
        <taxon>Bacteria</taxon>
        <taxon>Bacillati</taxon>
        <taxon>Actinomycetota</taxon>
        <taxon>Actinomycetes</taxon>
        <taxon>Mycobacteriales</taxon>
        <taxon>Mycobacteriaceae</taxon>
        <taxon>Mycobacterium</taxon>
    </lineage>
</organism>
<dbReference type="PANTHER" id="PTHR34849:SF3">
    <property type="entry name" value="SSR2962 PROTEIN"/>
    <property type="match status" value="1"/>
</dbReference>
<dbReference type="InterPro" id="IPR007367">
    <property type="entry name" value="DUF433"/>
</dbReference>
<comment type="caution">
    <text evidence="1">The sequence shown here is derived from an EMBL/GenBank/DDBJ whole genome shotgun (WGS) entry which is preliminary data.</text>
</comment>
<dbReference type="Proteomes" id="UP000230971">
    <property type="component" value="Unassembled WGS sequence"/>
</dbReference>
<name>A0A2G5PR87_MYCCE</name>
<dbReference type="Pfam" id="PF04255">
    <property type="entry name" value="DUF433"/>
    <property type="match status" value="1"/>
</dbReference>
<dbReference type="Gene3D" id="1.10.10.10">
    <property type="entry name" value="Winged helix-like DNA-binding domain superfamily/Winged helix DNA-binding domain"/>
    <property type="match status" value="1"/>
</dbReference>
<dbReference type="InterPro" id="IPR009057">
    <property type="entry name" value="Homeodomain-like_sf"/>
</dbReference>
<dbReference type="OrthoDB" id="200074at2"/>
<accession>A0A2G5PR87</accession>
<protein>
    <submittedName>
        <fullName evidence="1">DUF433 domain-containing protein</fullName>
    </submittedName>
</protein>
<gene>
    <name evidence="1" type="ORF">CQY23_00770</name>
</gene>
<sequence>MNHPAPAFGVPAPVVAHLSPPQRRYPRDTPLLERIVVDPEIVHGRPVVRGTRMRVADVLALLAAGSSVAEILEDYPYLTEDDIRACLQYAAAQVDHAILITS</sequence>
<evidence type="ECO:0000313" key="2">
    <source>
        <dbReference type="Proteomes" id="UP000230971"/>
    </source>
</evidence>
<evidence type="ECO:0000313" key="1">
    <source>
        <dbReference type="EMBL" id="PIB80817.1"/>
    </source>
</evidence>
<reference evidence="1 2" key="1">
    <citation type="journal article" date="2017" name="Infect. Genet. Evol.">
        <title>The new phylogeny of the genus Mycobacterium: The old and the news.</title>
        <authorList>
            <person name="Tortoli E."/>
            <person name="Fedrizzi T."/>
            <person name="Meehan C.J."/>
            <person name="Trovato A."/>
            <person name="Grottola A."/>
            <person name="Giacobazzi E."/>
            <person name="Serpini G.F."/>
            <person name="Tagliazucchi S."/>
            <person name="Fabio A."/>
            <person name="Bettua C."/>
            <person name="Bertorelli R."/>
            <person name="Frascaro F."/>
            <person name="De Sanctis V."/>
            <person name="Pecorari M."/>
            <person name="Jousson O."/>
            <person name="Segata N."/>
            <person name="Cirillo D.M."/>
        </authorList>
    </citation>
    <scope>NUCLEOTIDE SEQUENCE [LARGE SCALE GENOMIC DNA]</scope>
    <source>
        <strain evidence="1 2">NCTC 12882</strain>
    </source>
</reference>
<dbReference type="PANTHER" id="PTHR34849">
    <property type="entry name" value="SSL5025 PROTEIN"/>
    <property type="match status" value="1"/>
</dbReference>